<comment type="caution">
    <text evidence="3">The sequence shown here is derived from an EMBL/GenBank/DDBJ whole genome shotgun (WGS) entry which is preliminary data.</text>
</comment>
<organism evidence="3 4">
    <name type="scientific">Nitrolancea hollandica Lb</name>
    <dbReference type="NCBI Taxonomy" id="1129897"/>
    <lineage>
        <taxon>Bacteria</taxon>
        <taxon>Pseudomonadati</taxon>
        <taxon>Thermomicrobiota</taxon>
        <taxon>Thermomicrobia</taxon>
        <taxon>Sphaerobacterales</taxon>
        <taxon>Sphaerobacterineae</taxon>
        <taxon>Sphaerobacteraceae</taxon>
        <taxon>Nitrolancea</taxon>
    </lineage>
</organism>
<keyword evidence="2" id="KW-0472">Membrane</keyword>
<keyword evidence="2" id="KW-0812">Transmembrane</keyword>
<dbReference type="Pfam" id="PF03334">
    <property type="entry name" value="PhaG_MnhG_YufB"/>
    <property type="match status" value="1"/>
</dbReference>
<dbReference type="InterPro" id="IPR005133">
    <property type="entry name" value="PhaG_MnhG_YufB"/>
</dbReference>
<evidence type="ECO:0000256" key="2">
    <source>
        <dbReference type="SAM" id="Phobius"/>
    </source>
</evidence>
<dbReference type="RefSeq" id="WP_008479125.1">
    <property type="nucleotide sequence ID" value="NZ_CAGS01000318.1"/>
</dbReference>
<keyword evidence="2" id="KW-1133">Transmembrane helix</keyword>
<dbReference type="NCBIfam" id="TIGR01300">
    <property type="entry name" value="CPA3_mnhG_phaG"/>
    <property type="match status" value="1"/>
</dbReference>
<dbReference type="Proteomes" id="UP000004221">
    <property type="component" value="Unassembled WGS sequence"/>
</dbReference>
<proteinExistence type="predicted"/>
<evidence type="ECO:0000256" key="1">
    <source>
        <dbReference type="SAM" id="MobiDB-lite"/>
    </source>
</evidence>
<dbReference type="PANTHER" id="PTHR34703">
    <property type="entry name" value="ANTIPORTER SUBUNIT MNHG2-RELATED"/>
    <property type="match status" value="1"/>
</dbReference>
<protein>
    <submittedName>
        <fullName evidence="3">Na+/H+ antiporter subunit G</fullName>
    </submittedName>
</protein>
<dbReference type="EMBL" id="CAGS01000318">
    <property type="protein sequence ID" value="CCF84738.1"/>
    <property type="molecule type" value="Genomic_DNA"/>
</dbReference>
<feature type="compositionally biased region" description="Polar residues" evidence="1">
    <location>
        <begin position="99"/>
        <end position="111"/>
    </location>
</feature>
<dbReference type="GO" id="GO:0015385">
    <property type="term" value="F:sodium:proton antiporter activity"/>
    <property type="evidence" value="ECO:0007669"/>
    <property type="project" value="TreeGrafter"/>
</dbReference>
<feature type="transmembrane region" description="Helical" evidence="2">
    <location>
        <begin position="40"/>
        <end position="58"/>
    </location>
</feature>
<reference evidence="3 4" key="1">
    <citation type="journal article" date="2012" name="ISME J.">
        <title>Nitrification expanded: discovery, physiology and genomics of a nitrite-oxidizing bacterium from the phylum Chloroflexi.</title>
        <authorList>
            <person name="Sorokin D.Y."/>
            <person name="Lucker S."/>
            <person name="Vejmelkova D."/>
            <person name="Kostrikina N.A."/>
            <person name="Kleerebezem R."/>
            <person name="Rijpstra W.I."/>
            <person name="Damste J.S."/>
            <person name="Le Paslier D."/>
            <person name="Muyzer G."/>
            <person name="Wagner M."/>
            <person name="van Loosdrecht M.C."/>
            <person name="Daims H."/>
        </authorList>
    </citation>
    <scope>NUCLEOTIDE SEQUENCE [LARGE SCALE GENOMIC DNA]</scope>
    <source>
        <strain evidence="4">none</strain>
    </source>
</reference>
<gene>
    <name evidence="3" type="primary">mnhG</name>
    <name evidence="3" type="ORF">NITHO_3850013</name>
</gene>
<feature type="transmembrane region" description="Helical" evidence="2">
    <location>
        <begin position="64"/>
        <end position="86"/>
    </location>
</feature>
<name>I4EJ76_9BACT</name>
<dbReference type="PANTHER" id="PTHR34703:SF1">
    <property type="entry name" value="ANTIPORTER SUBUNIT MNHG2-RELATED"/>
    <property type="match status" value="1"/>
</dbReference>
<dbReference type="AlphaFoldDB" id="I4EJ76"/>
<feature type="transmembrane region" description="Helical" evidence="2">
    <location>
        <begin position="6"/>
        <end position="28"/>
    </location>
</feature>
<evidence type="ECO:0000313" key="4">
    <source>
        <dbReference type="Proteomes" id="UP000004221"/>
    </source>
</evidence>
<feature type="region of interest" description="Disordered" evidence="1">
    <location>
        <begin position="95"/>
        <end position="122"/>
    </location>
</feature>
<keyword evidence="4" id="KW-1185">Reference proteome</keyword>
<dbReference type="OrthoDB" id="3214257at2"/>
<sequence length="122" mass="12866">MVAMLLPWLADALVLVGLVILTLALWGVLRMPDLYTSLHAASKAAALGLAPILIAAGIDNRTILLRGLLVLGFLLLTTPVSSHAIARGYWRRHSKAAWQPSSESLRGSGTASAADDRIGGTQ</sequence>
<accession>I4EJ76</accession>
<evidence type="ECO:0000313" key="3">
    <source>
        <dbReference type="EMBL" id="CCF84738.1"/>
    </source>
</evidence>